<dbReference type="InterPro" id="IPR012580">
    <property type="entry name" value="NUC153"/>
</dbReference>
<dbReference type="SUPFAM" id="SSF50978">
    <property type="entry name" value="WD40 repeat-like"/>
    <property type="match status" value="1"/>
</dbReference>
<keyword evidence="5" id="KW-0539">Nucleus</keyword>
<dbReference type="InterPro" id="IPR040382">
    <property type="entry name" value="NOL10/Enp2"/>
</dbReference>
<dbReference type="InterPro" id="IPR056551">
    <property type="entry name" value="Beta-prop_NOL10_N"/>
</dbReference>
<evidence type="ECO:0000259" key="8">
    <source>
        <dbReference type="Pfam" id="PF23097"/>
    </source>
</evidence>
<dbReference type="Pfam" id="PF08159">
    <property type="entry name" value="NUC153"/>
    <property type="match status" value="1"/>
</dbReference>
<dbReference type="EMBL" id="JADGIZ020000006">
    <property type="protein sequence ID" value="KAL2918623.1"/>
    <property type="molecule type" value="Genomic_DNA"/>
</dbReference>
<feature type="compositionally biased region" description="Gly residues" evidence="6">
    <location>
        <begin position="695"/>
        <end position="712"/>
    </location>
</feature>
<evidence type="ECO:0000256" key="5">
    <source>
        <dbReference type="ARBA" id="ARBA00023242"/>
    </source>
</evidence>
<evidence type="ECO:0000256" key="3">
    <source>
        <dbReference type="ARBA" id="ARBA00022574"/>
    </source>
</evidence>
<feature type="compositionally biased region" description="Acidic residues" evidence="6">
    <location>
        <begin position="549"/>
        <end position="561"/>
    </location>
</feature>
<dbReference type="InterPro" id="IPR056550">
    <property type="entry name" value="NOL10_2nd"/>
</dbReference>
<dbReference type="InterPro" id="IPR015943">
    <property type="entry name" value="WD40/YVTN_repeat-like_dom_sf"/>
</dbReference>
<dbReference type="Pfam" id="PF23097">
    <property type="entry name" value="NOL10_2nd"/>
    <property type="match status" value="1"/>
</dbReference>
<feature type="region of interest" description="Disordered" evidence="6">
    <location>
        <begin position="663"/>
        <end position="746"/>
    </location>
</feature>
<feature type="domain" description="NUC153" evidence="7">
    <location>
        <begin position="509"/>
        <end position="536"/>
    </location>
</feature>
<dbReference type="SMART" id="SM00320">
    <property type="entry name" value="WD40"/>
    <property type="match status" value="3"/>
</dbReference>
<feature type="compositionally biased region" description="Polar residues" evidence="6">
    <location>
        <begin position="663"/>
        <end position="680"/>
    </location>
</feature>
<dbReference type="Pfam" id="PF23098">
    <property type="entry name" value="Beta-prop_NOL10_N"/>
    <property type="match status" value="1"/>
</dbReference>
<feature type="compositionally biased region" description="Basic residues" evidence="6">
    <location>
        <begin position="735"/>
        <end position="746"/>
    </location>
</feature>
<evidence type="ECO:0000259" key="7">
    <source>
        <dbReference type="Pfam" id="PF08159"/>
    </source>
</evidence>
<dbReference type="PANTHER" id="PTHR14927">
    <property type="entry name" value="NUCLEOLAR PROTEIN 10"/>
    <property type="match status" value="1"/>
</dbReference>
<evidence type="ECO:0000256" key="1">
    <source>
        <dbReference type="ARBA" id="ARBA00004604"/>
    </source>
</evidence>
<comment type="subcellular location">
    <subcellularLocation>
        <location evidence="1">Nucleus</location>
        <location evidence="1">Nucleolus</location>
    </subcellularLocation>
</comment>
<keyword evidence="3" id="KW-0853">WD repeat</keyword>
<proteinExistence type="inferred from homology"/>
<evidence type="ECO:0000256" key="2">
    <source>
        <dbReference type="ARBA" id="ARBA00005264"/>
    </source>
</evidence>
<evidence type="ECO:0000259" key="9">
    <source>
        <dbReference type="Pfam" id="PF23098"/>
    </source>
</evidence>
<feature type="compositionally biased region" description="Basic and acidic residues" evidence="6">
    <location>
        <begin position="713"/>
        <end position="727"/>
    </location>
</feature>
<feature type="compositionally biased region" description="Acidic residues" evidence="6">
    <location>
        <begin position="576"/>
        <end position="588"/>
    </location>
</feature>
<protein>
    <submittedName>
        <fullName evidence="10">Small ribosomal subunit biogenesis</fullName>
    </submittedName>
</protein>
<dbReference type="Gene3D" id="2.130.10.10">
    <property type="entry name" value="YVTN repeat-like/Quinoprotein amine dehydrogenase"/>
    <property type="match status" value="1"/>
</dbReference>
<sequence>MQVSNNNGVKVYSITSASRSAIPDWLARRNQKKLKNDQTWRNRIELIQDFEFPEASLRLKETRDGNYLVATGVYQPQMRVFELAQMSMKFDRHTEAENMLSDDWTKAVLLQTDRSIELHSQFGMHYKTRVPKFGRDIAYHYPSCDLMAVGSSSEVWRLNLEQGRFLSSLQTTMPAINVASICPAHQLFGFGGSNGVMEFWDPRDRKRIGVLDVGTAIARSVDASVLEALPEVTSLRFAADGLSFAAGASTGQIVLYDLRRPTPVLLKDHQYGYPIKSIHFHTSGNVISADAKVVKIWDKADGKAFTSIEAQYDINDVCVGSDTGLVMLANEGVQMQSYYIPQLGPAPRWCPFLDNLTEELEENPTTTIYDDYKFVTRKDLTNLGLDHLVGTNVLKAYMHGFFVDLRLYEKAKAIANPFEFEEHKRRMVQQKMEEQRKSRITAIKKLPKVNRNLAAKLALEGPSRHSESDGEGSGDDGKKPKRLNPNQRKRVKEAEMRAQAATEDNPLGDSRFSALFQDPDFQLDEDSHEFRLHYPSQAAAAASQKFDRVEDEDQDGSDEDLGYGMSDPEGNASDSDKDDGGDDSGSDDDAIRFARHDKRGNKTGRPITAAANRGAAKKKRGGKPGFFEIKDGFSARDLLRGGNNPRAATSGMAFGDRVRVEQTGASNESISRNVAGNMSISFRPGSGRGRRGGRGGRGGGGAGGDRGSGADGDGARGERRGVRDLGLKRLPGARGRVRGRGGFKSR</sequence>
<name>A0ABR4NGH4_9FUNG</name>
<gene>
    <name evidence="10" type="primary">ENP2</name>
    <name evidence="10" type="ORF">HK105_202024</name>
</gene>
<reference evidence="10 11" key="1">
    <citation type="submission" date="2023-09" db="EMBL/GenBank/DDBJ databases">
        <title>Pangenome analysis of Batrachochytrium dendrobatidis and related Chytrids.</title>
        <authorList>
            <person name="Yacoub M.N."/>
            <person name="Stajich J.E."/>
            <person name="James T.Y."/>
        </authorList>
    </citation>
    <scope>NUCLEOTIDE SEQUENCE [LARGE SCALE GENOMIC DNA]</scope>
    <source>
        <strain evidence="10 11">JEL0888</strain>
    </source>
</reference>
<comment type="caution">
    <text evidence="10">The sequence shown here is derived from an EMBL/GenBank/DDBJ whole genome shotgun (WGS) entry which is preliminary data.</text>
</comment>
<evidence type="ECO:0000313" key="11">
    <source>
        <dbReference type="Proteomes" id="UP001527925"/>
    </source>
</evidence>
<dbReference type="InterPro" id="IPR001680">
    <property type="entry name" value="WD40_rpt"/>
</dbReference>
<feature type="domain" description="Nucleolar protein 10-like N-terminal" evidence="9">
    <location>
        <begin position="1"/>
        <end position="367"/>
    </location>
</feature>
<feature type="region of interest" description="Disordered" evidence="6">
    <location>
        <begin position="458"/>
        <end position="629"/>
    </location>
</feature>
<accession>A0ABR4NGH4</accession>
<evidence type="ECO:0000256" key="4">
    <source>
        <dbReference type="ARBA" id="ARBA00022737"/>
    </source>
</evidence>
<keyword evidence="4" id="KW-0677">Repeat</keyword>
<feature type="compositionally biased region" description="Basic residues" evidence="6">
    <location>
        <begin position="479"/>
        <end position="491"/>
    </location>
</feature>
<dbReference type="PANTHER" id="PTHR14927:SF0">
    <property type="entry name" value="NUCLEOLAR PROTEIN 10"/>
    <property type="match status" value="1"/>
</dbReference>
<evidence type="ECO:0000313" key="10">
    <source>
        <dbReference type="EMBL" id="KAL2918623.1"/>
    </source>
</evidence>
<keyword evidence="11" id="KW-1185">Reference proteome</keyword>
<dbReference type="InterPro" id="IPR036322">
    <property type="entry name" value="WD40_repeat_dom_sf"/>
</dbReference>
<organism evidence="10 11">
    <name type="scientific">Polyrhizophydium stewartii</name>
    <dbReference type="NCBI Taxonomy" id="2732419"/>
    <lineage>
        <taxon>Eukaryota</taxon>
        <taxon>Fungi</taxon>
        <taxon>Fungi incertae sedis</taxon>
        <taxon>Chytridiomycota</taxon>
        <taxon>Chytridiomycota incertae sedis</taxon>
        <taxon>Chytridiomycetes</taxon>
        <taxon>Rhizophydiales</taxon>
        <taxon>Rhizophydiales incertae sedis</taxon>
        <taxon>Polyrhizophydium</taxon>
    </lineage>
</organism>
<evidence type="ECO:0000256" key="6">
    <source>
        <dbReference type="SAM" id="MobiDB-lite"/>
    </source>
</evidence>
<feature type="domain" description="Nucleolar protein 10-like second" evidence="8">
    <location>
        <begin position="368"/>
        <end position="416"/>
    </location>
</feature>
<dbReference type="Proteomes" id="UP001527925">
    <property type="component" value="Unassembled WGS sequence"/>
</dbReference>
<comment type="similarity">
    <text evidence="2">Belongs to the WD repeat NOL10/ENP2 family.</text>
</comment>